<dbReference type="PANTHER" id="PTHR12124">
    <property type="entry name" value="POLYMYOSITIS/SCLERODERMA AUTOANTIGEN-RELATED"/>
    <property type="match status" value="1"/>
</dbReference>
<comment type="subcellular location">
    <subcellularLocation>
        <location evidence="1">Nucleus</location>
    </subcellularLocation>
</comment>
<dbReference type="InterPro" id="IPR010997">
    <property type="entry name" value="HRDC-like_sf"/>
</dbReference>
<dbReference type="Pfam" id="PF01612">
    <property type="entry name" value="DNA_pol_A_exo1"/>
    <property type="match status" value="1"/>
</dbReference>
<dbReference type="Pfam" id="PF00570">
    <property type="entry name" value="HRDC"/>
    <property type="match status" value="1"/>
</dbReference>
<dbReference type="InterPro" id="IPR002562">
    <property type="entry name" value="3'-5'_exonuclease_dom"/>
</dbReference>
<evidence type="ECO:0000256" key="5">
    <source>
        <dbReference type="ARBA" id="ARBA00022835"/>
    </source>
</evidence>
<evidence type="ECO:0000256" key="8">
    <source>
        <dbReference type="ARBA" id="ARBA00043957"/>
    </source>
</evidence>
<evidence type="ECO:0000256" key="3">
    <source>
        <dbReference type="ARBA" id="ARBA00022722"/>
    </source>
</evidence>
<feature type="compositionally biased region" description="Basic and acidic residues" evidence="9">
    <location>
        <begin position="406"/>
        <end position="420"/>
    </location>
</feature>
<protein>
    <submittedName>
        <fullName evidence="11">Exosome nuclease subunit</fullName>
    </submittedName>
</protein>
<dbReference type="SUPFAM" id="SSF53098">
    <property type="entry name" value="Ribonuclease H-like"/>
    <property type="match status" value="1"/>
</dbReference>
<accession>A0ABR1HM79</accession>
<dbReference type="InterPro" id="IPR012337">
    <property type="entry name" value="RNaseH-like_sf"/>
</dbReference>
<feature type="compositionally biased region" description="Acidic residues" evidence="9">
    <location>
        <begin position="659"/>
        <end position="680"/>
    </location>
</feature>
<dbReference type="InterPro" id="IPR002121">
    <property type="entry name" value="HRDC_dom"/>
</dbReference>
<dbReference type="Gene3D" id="3.30.420.10">
    <property type="entry name" value="Ribonuclease H-like superfamily/Ribonuclease H"/>
    <property type="match status" value="1"/>
</dbReference>
<feature type="compositionally biased region" description="Basic residues" evidence="9">
    <location>
        <begin position="693"/>
        <end position="703"/>
    </location>
</feature>
<feature type="compositionally biased region" description="Basic and acidic residues" evidence="9">
    <location>
        <begin position="758"/>
        <end position="776"/>
    </location>
</feature>
<dbReference type="InterPro" id="IPR049559">
    <property type="entry name" value="Rrp6p-like_exo"/>
</dbReference>
<evidence type="ECO:0000256" key="4">
    <source>
        <dbReference type="ARBA" id="ARBA00022801"/>
    </source>
</evidence>
<keyword evidence="7" id="KW-0539">Nucleus</keyword>
<keyword evidence="4" id="KW-0378">Hydrolase</keyword>
<feature type="region of interest" description="Disordered" evidence="9">
    <location>
        <begin position="633"/>
        <end position="806"/>
    </location>
</feature>
<dbReference type="SUPFAM" id="SSF47819">
    <property type="entry name" value="HRDC-like"/>
    <property type="match status" value="1"/>
</dbReference>
<name>A0ABR1HM79_9HYPO</name>
<dbReference type="SMART" id="SM00474">
    <property type="entry name" value="35EXOc"/>
    <property type="match status" value="1"/>
</dbReference>
<feature type="domain" description="HRDC" evidence="10">
    <location>
        <begin position="444"/>
        <end position="524"/>
    </location>
</feature>
<comment type="similarity">
    <text evidence="8">Belongs to the exosome component 10/RRP6 family.</text>
</comment>
<sequence>MEPTQDFKSLQESVQKSLVSTVKTVNRIAAEDLSFQRTVNPEVAQQLEDRSARLLELSTRLLQSAGRACGVKAPKIEDAEDIEMNWRGVVDVVDSVLEKADTALDEYTGLVKRKDPPVADSATKPKRAKSTAKVIRNANISKPQVTFERQPDNFPTSPWKPILTSKPHAKVSLKESLITVPNESGTPQFRHPYETEISRMEYPKSLYQKAEPIMYQPVETTQATWVDTYEGVLEMLEELKKVKEIAVDLEHHDFRTYVGLVSLMQVSTRDKDWIVDTLQPWRHKLEVLNEVFADPKIVKVFHGAYMDMVWLQRDLGLYVNGLFDTFFACELLYSGRSLAFLLSKFVDFDADKQYQLADWRIRPIPEEMMYYARSDTHYLLYIFDRVRNDLLETENSTNSMSRALQKSRELSLSRHEHPGYNEETGEGSKGWYNYVFKNSHLAFDSEQFSVFKTLWKWRDDTARKEDESPNYVLSTNSIADIARINPPDAKALHSLLPLGAPLARPRFNQIWEQIKEAKAQGGPSLLHFFTSLAPDAIRKNGQPRVAKQTTKLPDPDGEVTVSRLTRSQLFGDMPVSTRWEASRPVSDNQEDTIPFPWQRFVQQGQGEGDFELDQSPEETPATIVQPVAMEPMAGTGEGQEDLEGEFTLKRGQKRKSEAVEEDSTSSEEESAAGSDEEMQEDTGVISMVDQPLKKGKKERRKERKAQEKGADEEAPKRHQAKRERKARQQEKKLKRQEEKKKYEAVPFDYSNASSVLHAKREATGVETEKNGKRKVFDPYSKSADAAVKGARKPMPVRGERSATFRK</sequence>
<keyword evidence="12" id="KW-1185">Reference proteome</keyword>
<reference evidence="11 12" key="1">
    <citation type="journal article" date="2025" name="Microbiol. Resour. Announc.">
        <title>Draft genome sequences for Neonectria magnoliae and Neonectria punicea, canker pathogens of Liriodendron tulipifera and Acer saccharum in West Virginia.</title>
        <authorList>
            <person name="Petronek H.M."/>
            <person name="Kasson M.T."/>
            <person name="Metheny A.M."/>
            <person name="Stauder C.M."/>
            <person name="Lovett B."/>
            <person name="Lynch S.C."/>
            <person name="Garnas J.R."/>
            <person name="Kasson L.R."/>
            <person name="Stajich J.E."/>
        </authorList>
    </citation>
    <scope>NUCLEOTIDE SEQUENCE [LARGE SCALE GENOMIC DNA]</scope>
    <source>
        <strain evidence="11 12">NRRL 64653</strain>
    </source>
</reference>
<dbReference type="EMBL" id="JAZAVJ010000018">
    <property type="protein sequence ID" value="KAK7422084.1"/>
    <property type="molecule type" value="Genomic_DNA"/>
</dbReference>
<keyword evidence="6" id="KW-0269">Exonuclease</keyword>
<dbReference type="CDD" id="cd06147">
    <property type="entry name" value="Rrp6p_like_exo"/>
    <property type="match status" value="1"/>
</dbReference>
<gene>
    <name evidence="11" type="primary">RRP6</name>
    <name evidence="11" type="ORF">QQX98_001826</name>
</gene>
<feature type="compositionally biased region" description="Basic and acidic residues" evidence="9">
    <location>
        <begin position="704"/>
        <end position="716"/>
    </location>
</feature>
<dbReference type="InterPro" id="IPR036397">
    <property type="entry name" value="RNaseH_sf"/>
</dbReference>
<feature type="compositionally biased region" description="Basic and acidic residues" evidence="9">
    <location>
        <begin position="726"/>
        <end position="743"/>
    </location>
</feature>
<dbReference type="InterPro" id="IPR012588">
    <property type="entry name" value="Exosome-assoc_fac_Rrp6_N"/>
</dbReference>
<evidence type="ECO:0000256" key="7">
    <source>
        <dbReference type="ARBA" id="ARBA00023242"/>
    </source>
</evidence>
<dbReference type="SMART" id="SM00341">
    <property type="entry name" value="HRDC"/>
    <property type="match status" value="1"/>
</dbReference>
<dbReference type="PANTHER" id="PTHR12124:SF47">
    <property type="entry name" value="EXOSOME COMPONENT 10"/>
    <property type="match status" value="1"/>
</dbReference>
<evidence type="ECO:0000259" key="10">
    <source>
        <dbReference type="PROSITE" id="PS50967"/>
    </source>
</evidence>
<evidence type="ECO:0000256" key="6">
    <source>
        <dbReference type="ARBA" id="ARBA00022839"/>
    </source>
</evidence>
<keyword evidence="2" id="KW-0698">rRNA processing</keyword>
<organism evidence="11 12">
    <name type="scientific">Neonectria punicea</name>
    <dbReference type="NCBI Taxonomy" id="979145"/>
    <lineage>
        <taxon>Eukaryota</taxon>
        <taxon>Fungi</taxon>
        <taxon>Dikarya</taxon>
        <taxon>Ascomycota</taxon>
        <taxon>Pezizomycotina</taxon>
        <taxon>Sordariomycetes</taxon>
        <taxon>Hypocreomycetidae</taxon>
        <taxon>Hypocreales</taxon>
        <taxon>Nectriaceae</taxon>
        <taxon>Neonectria</taxon>
    </lineage>
</organism>
<dbReference type="InterPro" id="IPR045092">
    <property type="entry name" value="Rrp6-like"/>
</dbReference>
<feature type="compositionally biased region" description="Basic and acidic residues" evidence="9">
    <location>
        <begin position="797"/>
        <end position="806"/>
    </location>
</feature>
<feature type="region of interest" description="Disordered" evidence="9">
    <location>
        <begin position="401"/>
        <end position="424"/>
    </location>
</feature>
<evidence type="ECO:0000313" key="12">
    <source>
        <dbReference type="Proteomes" id="UP001498476"/>
    </source>
</evidence>
<keyword evidence="5" id="KW-0271">Exosome</keyword>
<evidence type="ECO:0000256" key="9">
    <source>
        <dbReference type="SAM" id="MobiDB-lite"/>
    </source>
</evidence>
<evidence type="ECO:0000313" key="11">
    <source>
        <dbReference type="EMBL" id="KAK7422084.1"/>
    </source>
</evidence>
<dbReference type="Gene3D" id="1.10.150.80">
    <property type="entry name" value="HRDC domain"/>
    <property type="match status" value="1"/>
</dbReference>
<keyword evidence="3" id="KW-0540">Nuclease</keyword>
<proteinExistence type="inferred from homology"/>
<evidence type="ECO:0000256" key="2">
    <source>
        <dbReference type="ARBA" id="ARBA00022552"/>
    </source>
</evidence>
<dbReference type="Pfam" id="PF08066">
    <property type="entry name" value="PMC2NT"/>
    <property type="match status" value="1"/>
</dbReference>
<evidence type="ECO:0000256" key="1">
    <source>
        <dbReference type="ARBA" id="ARBA00004123"/>
    </source>
</evidence>
<comment type="caution">
    <text evidence="11">The sequence shown here is derived from an EMBL/GenBank/DDBJ whole genome shotgun (WGS) entry which is preliminary data.</text>
</comment>
<dbReference type="InterPro" id="IPR044876">
    <property type="entry name" value="HRDC_dom_sf"/>
</dbReference>
<dbReference type="Proteomes" id="UP001498476">
    <property type="component" value="Unassembled WGS sequence"/>
</dbReference>
<dbReference type="PROSITE" id="PS50967">
    <property type="entry name" value="HRDC"/>
    <property type="match status" value="1"/>
</dbReference>